<evidence type="ECO:0000259" key="3">
    <source>
        <dbReference type="Pfam" id="PF23080"/>
    </source>
</evidence>
<dbReference type="Proteomes" id="UP001189122">
    <property type="component" value="Unassembled WGS sequence"/>
</dbReference>
<name>A0A7I8J6A2_SPIIN</name>
<feature type="compositionally biased region" description="Polar residues" evidence="2">
    <location>
        <begin position="95"/>
        <end position="119"/>
    </location>
</feature>
<feature type="compositionally biased region" description="Low complexity" evidence="2">
    <location>
        <begin position="133"/>
        <end position="143"/>
    </location>
</feature>
<accession>A0A7I8J6A2</accession>
<feature type="compositionally biased region" description="Low complexity" evidence="2">
    <location>
        <begin position="198"/>
        <end position="208"/>
    </location>
</feature>
<dbReference type="EMBL" id="CACRZD030000009">
    <property type="protein sequence ID" value="CAA6665574.1"/>
    <property type="molecule type" value="Genomic_DNA"/>
</dbReference>
<evidence type="ECO:0000313" key="4">
    <source>
        <dbReference type="EMBL" id="CAA2626258.1"/>
    </source>
</evidence>
<dbReference type="AlphaFoldDB" id="A0A7I8J6A2"/>
<feature type="compositionally biased region" description="Polar residues" evidence="2">
    <location>
        <begin position="722"/>
        <end position="739"/>
    </location>
</feature>
<keyword evidence="5" id="KW-1185">Reference proteome</keyword>
<dbReference type="PANTHER" id="PTHR31149:SF10">
    <property type="entry name" value="OS05G0100900 PROTEIN"/>
    <property type="match status" value="1"/>
</dbReference>
<feature type="domain" description="DUF7046" evidence="3">
    <location>
        <begin position="606"/>
        <end position="698"/>
    </location>
</feature>
<evidence type="ECO:0000256" key="2">
    <source>
        <dbReference type="SAM" id="MobiDB-lite"/>
    </source>
</evidence>
<dbReference type="Pfam" id="PF23080">
    <property type="entry name" value="DUF7046"/>
    <property type="match status" value="1"/>
</dbReference>
<protein>
    <recommendedName>
        <fullName evidence="3">DUF7046 domain-containing protein</fullName>
    </recommendedName>
</protein>
<dbReference type="EMBL" id="LR743596">
    <property type="protein sequence ID" value="CAA2626258.1"/>
    <property type="molecule type" value="Genomic_DNA"/>
</dbReference>
<organism evidence="4">
    <name type="scientific">Spirodela intermedia</name>
    <name type="common">Intermediate duckweed</name>
    <dbReference type="NCBI Taxonomy" id="51605"/>
    <lineage>
        <taxon>Eukaryota</taxon>
        <taxon>Viridiplantae</taxon>
        <taxon>Streptophyta</taxon>
        <taxon>Embryophyta</taxon>
        <taxon>Tracheophyta</taxon>
        <taxon>Spermatophyta</taxon>
        <taxon>Magnoliopsida</taxon>
        <taxon>Liliopsida</taxon>
        <taxon>Araceae</taxon>
        <taxon>Lemnoideae</taxon>
        <taxon>Spirodela</taxon>
    </lineage>
</organism>
<dbReference type="InterPro" id="IPR055474">
    <property type="entry name" value="DUF7046"/>
</dbReference>
<evidence type="ECO:0000313" key="5">
    <source>
        <dbReference type="Proteomes" id="UP001189122"/>
    </source>
</evidence>
<feature type="coiled-coil region" evidence="1">
    <location>
        <begin position="49"/>
        <end position="90"/>
    </location>
</feature>
<dbReference type="PANTHER" id="PTHR31149">
    <property type="entry name" value="EXPRESSED PROTEIN"/>
    <property type="match status" value="1"/>
</dbReference>
<feature type="region of interest" description="Disordered" evidence="2">
    <location>
        <begin position="95"/>
        <end position="143"/>
    </location>
</feature>
<feature type="region of interest" description="Disordered" evidence="2">
    <location>
        <begin position="722"/>
        <end position="752"/>
    </location>
</feature>
<proteinExistence type="predicted"/>
<sequence>MGAYDSNKNKEISYGREVRSPWGGAGDGVGNLTERIGSMGIGDSPMDGLIQVIRAVEDAENQIKQQLEENNKLRDELKQKTCELEKYKSDAITSVRSSSGATRDNHLQESSMTNLSSLPFGNGDDRMRWMDNGSSSKQQGKQQGTIIIDHNRTDSHEDPFLQINVVKHYLSDNKANGNTKIFPGSQTGVDNAVASQFSSPSSRSISPSRHQKEGDSASRLHSFAHGLMQMTEINVSSNLLKQVKEHEEISQLRRHLKSTFVSSLMPLLQNIISSHLCRCHGNYQQSEGLKFFQSWKGILSSSSQGLSCQFLLYHSSFCLCVLFKHLQEKLLIAEEKLKDSQYQLTPWQADAMNSVPQSPLHPINPVTAAPSKSGLELVPQHQYSHAQSPTASPLNAEIRADWDGLGHGPIRSGSSGIVRRNGNMKLWQKILMQQEFIPGREPSAHWAGTGNSPYLPSGVDETTPSYHYLPPVLEEPSSSLSEAAEDDPLPAVEGVQITGEAFPGNQLLTSGFSINGTNSCNFEWVRYREDGSINYIEPGYLVTADDIDCLLAIEIQPLDDRKRKGELVTVFANEQRKITCDPEMQEKIERTYHNGQISFAVSLSAGALNIWENAVLAIKREGYSIKASGTRGVVVAEKFSPNTQVAIPPGYVTEFSIQNSSGVEHMLKASDSRQRDMIVLTMRLFIKGVVEKKRGKKKVLFFYGVYVAESGASPRAVISSTNSSASVRQSQPQNPSISRLNACESGSYPSSKNRPNKLLAAFGLLPSHRAAIRVLYKASNFPPRLYPSQRARKVNPSGFRPL</sequence>
<reference evidence="4 5" key="1">
    <citation type="submission" date="2019-12" db="EMBL/GenBank/DDBJ databases">
        <authorList>
            <person name="Scholz U."/>
            <person name="Mascher M."/>
            <person name="Fiebig A."/>
        </authorList>
    </citation>
    <scope>NUCLEOTIDE SEQUENCE</scope>
</reference>
<gene>
    <name evidence="4" type="ORF">SI7747_09011963</name>
</gene>
<keyword evidence="1" id="KW-0175">Coiled coil</keyword>
<feature type="region of interest" description="Disordered" evidence="2">
    <location>
        <begin position="192"/>
        <end position="218"/>
    </location>
</feature>
<dbReference type="GO" id="GO:0005886">
    <property type="term" value="C:plasma membrane"/>
    <property type="evidence" value="ECO:0007669"/>
    <property type="project" value="TreeGrafter"/>
</dbReference>
<evidence type="ECO:0000256" key="1">
    <source>
        <dbReference type="SAM" id="Coils"/>
    </source>
</evidence>